<dbReference type="AntiFam" id="ANF00076">
    <property type="entry name" value="Shadow ORF (opposite copA)"/>
</dbReference>
<sequence length="134" mass="15663">MNRRHPWFTDGQRTGFIEGDLRDTAQLLQRCAAFNQCAAPCRRRQPGGNGRGRGDHQRARATDEQQRQPFINPLLPAAIEHQRRNKRHQQRDDHNDWRIDAAETVNKPLNGRTALFRLFNQRQDTVNRAGARFR</sequence>
<accession>A0A655BY19</accession>
<protein>
    <submittedName>
        <fullName evidence="2">Uncharacterized protein</fullName>
    </submittedName>
</protein>
<dbReference type="EMBL" id="CQPC01000011">
    <property type="protein sequence ID" value="CNT84429.1"/>
    <property type="molecule type" value="Genomic_DNA"/>
</dbReference>
<dbReference type="AlphaFoldDB" id="A0A655BY19"/>
<dbReference type="Proteomes" id="UP000039541">
    <property type="component" value="Unassembled WGS sequence"/>
</dbReference>
<evidence type="ECO:0000313" key="3">
    <source>
        <dbReference type="Proteomes" id="UP000039541"/>
    </source>
</evidence>
<feature type="compositionally biased region" description="Basic and acidic residues" evidence="1">
    <location>
        <begin position="52"/>
        <end position="66"/>
    </location>
</feature>
<reference evidence="2 3" key="1">
    <citation type="submission" date="2015-03" db="EMBL/GenBank/DDBJ databases">
        <authorList>
            <consortium name="Pathogen Informatics"/>
        </authorList>
    </citation>
    <scope>NUCLEOTIDE SEQUENCE [LARGE SCALE GENOMIC DNA]</scope>
    <source>
        <strain evidence="2 3">3476</strain>
    </source>
</reference>
<evidence type="ECO:0000313" key="2">
    <source>
        <dbReference type="EMBL" id="CNT84429.1"/>
    </source>
</evidence>
<name>A0A655BY19_SALET</name>
<gene>
    <name evidence="2" type="ORF">ERS008202_01181</name>
</gene>
<proteinExistence type="predicted"/>
<organism evidence="2 3">
    <name type="scientific">Salmonella enterica subsp. enterica serovar Bovismorbificans</name>
    <dbReference type="NCBI Taxonomy" id="58097"/>
    <lineage>
        <taxon>Bacteria</taxon>
        <taxon>Pseudomonadati</taxon>
        <taxon>Pseudomonadota</taxon>
        <taxon>Gammaproteobacteria</taxon>
        <taxon>Enterobacterales</taxon>
        <taxon>Enterobacteriaceae</taxon>
        <taxon>Salmonella</taxon>
    </lineage>
</organism>
<feature type="region of interest" description="Disordered" evidence="1">
    <location>
        <begin position="39"/>
        <end position="70"/>
    </location>
</feature>
<evidence type="ECO:0000256" key="1">
    <source>
        <dbReference type="SAM" id="MobiDB-lite"/>
    </source>
</evidence>